<sequence>MNVIERINMLKKMVKEAEKIVAWQETIYTALHNIHADWIVSGVLALARIPHHHTTHEPGGADEVTGVAPGAHAGSHQNGGADEVNVGGLSGELADNQPPKAHKDTHDPIDGSDKLDTAVPVKVGAANAIGSSHSLARADHVHEREHAKTTAGELNLADMADITLYEGANELNIGLTPIPPPVANLYGKVTDAETGYPLSGVKVTIDGLVTYTDASGNYG</sequence>
<name>X1QD60_9ZZZZ</name>
<dbReference type="SUPFAM" id="SSF49464">
    <property type="entry name" value="Carboxypeptidase regulatory domain-like"/>
    <property type="match status" value="1"/>
</dbReference>
<comment type="caution">
    <text evidence="2">The sequence shown here is derived from an EMBL/GenBank/DDBJ whole genome shotgun (WGS) entry which is preliminary data.</text>
</comment>
<organism evidence="2">
    <name type="scientific">marine sediment metagenome</name>
    <dbReference type="NCBI Taxonomy" id="412755"/>
    <lineage>
        <taxon>unclassified sequences</taxon>
        <taxon>metagenomes</taxon>
        <taxon>ecological metagenomes</taxon>
    </lineage>
</organism>
<dbReference type="AlphaFoldDB" id="X1QD60"/>
<reference evidence="2" key="1">
    <citation type="journal article" date="2014" name="Front. Microbiol.">
        <title>High frequency of phylogenetically diverse reductive dehalogenase-homologous genes in deep subseafloor sedimentary metagenomes.</title>
        <authorList>
            <person name="Kawai M."/>
            <person name="Futagami T."/>
            <person name="Toyoda A."/>
            <person name="Takaki Y."/>
            <person name="Nishi S."/>
            <person name="Hori S."/>
            <person name="Arai W."/>
            <person name="Tsubouchi T."/>
            <person name="Morono Y."/>
            <person name="Uchiyama I."/>
            <person name="Ito T."/>
            <person name="Fujiyama A."/>
            <person name="Inagaki F."/>
            <person name="Takami H."/>
        </authorList>
    </citation>
    <scope>NUCLEOTIDE SEQUENCE</scope>
    <source>
        <strain evidence="2">Expedition CK06-06</strain>
    </source>
</reference>
<dbReference type="EMBL" id="BARV01033677">
    <property type="protein sequence ID" value="GAI52751.1"/>
    <property type="molecule type" value="Genomic_DNA"/>
</dbReference>
<proteinExistence type="predicted"/>
<feature type="region of interest" description="Disordered" evidence="1">
    <location>
        <begin position="54"/>
        <end position="112"/>
    </location>
</feature>
<feature type="non-terminal residue" evidence="2">
    <location>
        <position position="219"/>
    </location>
</feature>
<gene>
    <name evidence="2" type="ORF">S06H3_52891</name>
</gene>
<accession>X1QD60</accession>
<evidence type="ECO:0000256" key="1">
    <source>
        <dbReference type="SAM" id="MobiDB-lite"/>
    </source>
</evidence>
<evidence type="ECO:0000313" key="2">
    <source>
        <dbReference type="EMBL" id="GAI52751.1"/>
    </source>
</evidence>
<protein>
    <submittedName>
        <fullName evidence="2">Uncharacterized protein</fullName>
    </submittedName>
</protein>
<dbReference type="InterPro" id="IPR008969">
    <property type="entry name" value="CarboxyPept-like_regulatory"/>
</dbReference>
<feature type="compositionally biased region" description="Basic and acidic residues" evidence="1">
    <location>
        <begin position="101"/>
        <end position="112"/>
    </location>
</feature>